<name>A0ABV9RM00_9PSEU</name>
<reference evidence="2" key="1">
    <citation type="journal article" date="2019" name="Int. J. Syst. Evol. Microbiol.">
        <title>The Global Catalogue of Microorganisms (GCM) 10K type strain sequencing project: providing services to taxonomists for standard genome sequencing and annotation.</title>
        <authorList>
            <consortium name="The Broad Institute Genomics Platform"/>
            <consortium name="The Broad Institute Genome Sequencing Center for Infectious Disease"/>
            <person name="Wu L."/>
            <person name="Ma J."/>
        </authorList>
    </citation>
    <scope>NUCLEOTIDE SEQUENCE [LARGE SCALE GENOMIC DNA]</scope>
    <source>
        <strain evidence="2">CCUG 50347</strain>
    </source>
</reference>
<keyword evidence="2" id="KW-1185">Reference proteome</keyword>
<dbReference type="RefSeq" id="WP_274191673.1">
    <property type="nucleotide sequence ID" value="NZ_BAABHN010000047.1"/>
</dbReference>
<proteinExistence type="predicted"/>
<evidence type="ECO:0000313" key="2">
    <source>
        <dbReference type="Proteomes" id="UP001595909"/>
    </source>
</evidence>
<dbReference type="Proteomes" id="UP001595909">
    <property type="component" value="Unassembled WGS sequence"/>
</dbReference>
<dbReference type="EMBL" id="JBHSIM010000047">
    <property type="protein sequence ID" value="MFC4835201.1"/>
    <property type="molecule type" value="Genomic_DNA"/>
</dbReference>
<protein>
    <submittedName>
        <fullName evidence="1">Uncharacterized protein</fullName>
    </submittedName>
</protein>
<comment type="caution">
    <text evidence="1">The sequence shown here is derived from an EMBL/GenBank/DDBJ whole genome shotgun (WGS) entry which is preliminary data.</text>
</comment>
<gene>
    <name evidence="1" type="ORF">ACFPEL_22525</name>
</gene>
<accession>A0ABV9RM00</accession>
<sequence length="117" mass="11371">MPGSVVPLNAGVLCFHAATAAIGAGQTKVLLGGQPAATTENAINVTGPCPFTVPATPAKPQPCVTITWGSTSTKVTAGGKALLLGAPGTVPGVCQSAEKIPQGAPSLTAVQNKVSAL</sequence>
<evidence type="ECO:0000313" key="1">
    <source>
        <dbReference type="EMBL" id="MFC4835201.1"/>
    </source>
</evidence>
<organism evidence="1 2">
    <name type="scientific">Actinomycetospora chibensis</name>
    <dbReference type="NCBI Taxonomy" id="663606"/>
    <lineage>
        <taxon>Bacteria</taxon>
        <taxon>Bacillati</taxon>
        <taxon>Actinomycetota</taxon>
        <taxon>Actinomycetes</taxon>
        <taxon>Pseudonocardiales</taxon>
        <taxon>Pseudonocardiaceae</taxon>
        <taxon>Actinomycetospora</taxon>
    </lineage>
</organism>